<evidence type="ECO:0000313" key="3">
    <source>
        <dbReference type="Proteomes" id="UP000507962"/>
    </source>
</evidence>
<dbReference type="EMBL" id="CAADHO010000015">
    <property type="protein sequence ID" value="VFQ47237.1"/>
    <property type="molecule type" value="Genomic_DNA"/>
</dbReference>
<reference evidence="2 3" key="1">
    <citation type="submission" date="2019-03" db="EMBL/GenBank/DDBJ databases">
        <authorList>
            <person name="Nijsse B."/>
        </authorList>
    </citation>
    <scope>NUCLEOTIDE SEQUENCE [LARGE SCALE GENOMIC DNA]</scope>
    <source>
        <strain evidence="2">Desulfoluna butyratoxydans MSL71</strain>
    </source>
</reference>
<dbReference type="AlphaFoldDB" id="A0A4U8YUH7"/>
<protein>
    <submittedName>
        <fullName evidence="2">Uncharacterized protein</fullName>
    </submittedName>
</protein>
<evidence type="ECO:0000256" key="1">
    <source>
        <dbReference type="SAM" id="MobiDB-lite"/>
    </source>
</evidence>
<sequence>MRHSAPKATRLMPGRSSDSRAFRTAHLPALIAAGLKRRASSGQWLMDKRESPHPCRTVPGYSGGTVPDFHGIPFLRVCKTPCGDPVTYSPENPPP</sequence>
<keyword evidence="3" id="KW-1185">Reference proteome</keyword>
<evidence type="ECO:0000313" key="2">
    <source>
        <dbReference type="EMBL" id="VFQ47237.1"/>
    </source>
</evidence>
<name>A0A4U8YUH7_9BACT</name>
<gene>
    <name evidence="2" type="ORF">MSL71_49270</name>
</gene>
<accession>A0A4U8YUH7</accession>
<feature type="region of interest" description="Disordered" evidence="1">
    <location>
        <begin position="1"/>
        <end position="20"/>
    </location>
</feature>
<dbReference type="Proteomes" id="UP000507962">
    <property type="component" value="Unassembled WGS sequence"/>
</dbReference>
<proteinExistence type="predicted"/>
<organism evidence="2 3">
    <name type="scientific">Desulfoluna butyratoxydans</name>
    <dbReference type="NCBI Taxonomy" id="231438"/>
    <lineage>
        <taxon>Bacteria</taxon>
        <taxon>Pseudomonadati</taxon>
        <taxon>Thermodesulfobacteriota</taxon>
        <taxon>Desulfobacteria</taxon>
        <taxon>Desulfobacterales</taxon>
        <taxon>Desulfolunaceae</taxon>
        <taxon>Desulfoluna</taxon>
    </lineage>
</organism>